<sequence length="134" mass="14895">MSIPAKLLFGSIGLSATGIGLGVEKIVFFGSKNSTFPAKSKSVAVKDKEKECRIHKLITARDAGKFQRVEKEDLKREIEKQGRGDYKSVEDACLKNAGKDIFVSNPQGTGWKYLQDTEHKQGEKVKFENYLKGV</sequence>
<dbReference type="OrthoDB" id="403327at2"/>
<organism evidence="1 2">
    <name type="scientific">Mycoplasma haemocanis (strain Illinois)</name>
    <dbReference type="NCBI Taxonomy" id="1111676"/>
    <lineage>
        <taxon>Bacteria</taxon>
        <taxon>Bacillati</taxon>
        <taxon>Mycoplasmatota</taxon>
        <taxon>Mollicutes</taxon>
        <taxon>Mycoplasmataceae</taxon>
        <taxon>Mycoplasma</taxon>
    </lineage>
</organism>
<dbReference type="AlphaFoldDB" id="H6N6S7"/>
<accession>H6N6S7</accession>
<dbReference type="Proteomes" id="UP000009135">
    <property type="component" value="Chromosome"/>
</dbReference>
<dbReference type="KEGG" id="mhe:MHC_02425"/>
<keyword evidence="2" id="KW-1185">Reference proteome</keyword>
<dbReference type="EMBL" id="CP003199">
    <property type="protein sequence ID" value="AEW45349.1"/>
    <property type="molecule type" value="Genomic_DNA"/>
</dbReference>
<evidence type="ECO:0000313" key="2">
    <source>
        <dbReference type="Proteomes" id="UP000009135"/>
    </source>
</evidence>
<evidence type="ECO:0000313" key="1">
    <source>
        <dbReference type="EMBL" id="AEW45349.1"/>
    </source>
</evidence>
<dbReference type="HOGENOM" id="CLU_154533_0_0_14"/>
<protein>
    <submittedName>
        <fullName evidence="1">Uncharacterized protein</fullName>
    </submittedName>
</protein>
<reference evidence="1 2" key="1">
    <citation type="journal article" date="2012" name="J. Bacteriol.">
        <title>Complete genome sequence of Mycoplasma haemocanis strain Illinois.</title>
        <authorList>
            <person name="do Nascimento N.C."/>
            <person name="Guimaraes A.M."/>
            <person name="Santos A.P."/>
            <person name="Sanmiguel P.J."/>
            <person name="Messick J.B."/>
        </authorList>
    </citation>
    <scope>NUCLEOTIDE SEQUENCE [LARGE SCALE GENOMIC DNA]</scope>
    <source>
        <strain evidence="1 2">Illinois</strain>
    </source>
</reference>
<proteinExistence type="predicted"/>
<name>H6N6S7_MYCHN</name>
<gene>
    <name evidence="1" type="ordered locus">MHC_02425</name>
</gene>
<dbReference type="STRING" id="1111676.MHC_02425"/>